<evidence type="ECO:0000256" key="4">
    <source>
        <dbReference type="SAM" id="Coils"/>
    </source>
</evidence>
<feature type="region of interest" description="Disordered" evidence="5">
    <location>
        <begin position="169"/>
        <end position="241"/>
    </location>
</feature>
<feature type="compositionally biased region" description="Basic residues" evidence="5">
    <location>
        <begin position="202"/>
        <end position="215"/>
    </location>
</feature>
<feature type="coiled-coil region" evidence="4">
    <location>
        <begin position="358"/>
        <end position="392"/>
    </location>
</feature>
<feature type="compositionally biased region" description="Gly residues" evidence="5">
    <location>
        <begin position="575"/>
        <end position="595"/>
    </location>
</feature>
<dbReference type="Gene3D" id="3.40.50.300">
    <property type="entry name" value="P-loop containing nucleotide triphosphate hydrolases"/>
    <property type="match status" value="4"/>
</dbReference>
<keyword evidence="9" id="KW-1185">Reference proteome</keyword>
<feature type="domain" description="FtsK" evidence="7">
    <location>
        <begin position="1094"/>
        <end position="1301"/>
    </location>
</feature>
<feature type="domain" description="FtsK" evidence="7">
    <location>
        <begin position="753"/>
        <end position="951"/>
    </location>
</feature>
<dbReference type="RefSeq" id="WP_387341467.1">
    <property type="nucleotide sequence ID" value="NZ_JBIAXI010000005.1"/>
</dbReference>
<keyword evidence="2 3" id="KW-0067">ATP-binding</keyword>
<dbReference type="Pfam" id="PF01580">
    <property type="entry name" value="FtsK_SpoIIIE"/>
    <property type="match status" value="2"/>
</dbReference>
<keyword evidence="6" id="KW-1133">Transmembrane helix</keyword>
<evidence type="ECO:0000256" key="5">
    <source>
        <dbReference type="SAM" id="MobiDB-lite"/>
    </source>
</evidence>
<feature type="transmembrane region" description="Helical" evidence="6">
    <location>
        <begin position="311"/>
        <end position="328"/>
    </location>
</feature>
<dbReference type="InterPro" id="IPR008984">
    <property type="entry name" value="SMAD_FHA_dom_sf"/>
</dbReference>
<dbReference type="InterPro" id="IPR003593">
    <property type="entry name" value="AAA+_ATPase"/>
</dbReference>
<evidence type="ECO:0000313" key="9">
    <source>
        <dbReference type="Proteomes" id="UP001602119"/>
    </source>
</evidence>
<dbReference type="SMART" id="SM00382">
    <property type="entry name" value="AAA"/>
    <property type="match status" value="3"/>
</dbReference>
<evidence type="ECO:0000256" key="3">
    <source>
        <dbReference type="PROSITE-ProRule" id="PRU00289"/>
    </source>
</evidence>
<evidence type="ECO:0000256" key="1">
    <source>
        <dbReference type="ARBA" id="ARBA00022741"/>
    </source>
</evidence>
<dbReference type="PANTHER" id="PTHR22683">
    <property type="entry name" value="SPORULATION PROTEIN RELATED"/>
    <property type="match status" value="1"/>
</dbReference>
<feature type="region of interest" description="Disordered" evidence="5">
    <location>
        <begin position="566"/>
        <end position="603"/>
    </location>
</feature>
<protein>
    <submittedName>
        <fullName evidence="8">FtsK/SpoIIIE domain-containing protein</fullName>
    </submittedName>
</protein>
<evidence type="ECO:0000256" key="6">
    <source>
        <dbReference type="SAM" id="Phobius"/>
    </source>
</evidence>
<dbReference type="CDD" id="cd00060">
    <property type="entry name" value="FHA"/>
    <property type="match status" value="1"/>
</dbReference>
<dbReference type="InterPro" id="IPR002543">
    <property type="entry name" value="FtsK_dom"/>
</dbReference>
<name>A0ABW6V138_MICFU</name>
<dbReference type="PANTHER" id="PTHR22683:SF1">
    <property type="entry name" value="TYPE VII SECRETION SYSTEM PROTEIN ESSC"/>
    <property type="match status" value="1"/>
</dbReference>
<feature type="compositionally biased region" description="Basic and acidic residues" evidence="5">
    <location>
        <begin position="171"/>
        <end position="181"/>
    </location>
</feature>
<dbReference type="EMBL" id="JBIAXI010000005">
    <property type="protein sequence ID" value="MFF4773011.1"/>
    <property type="molecule type" value="Genomic_DNA"/>
</dbReference>
<dbReference type="InterPro" id="IPR027417">
    <property type="entry name" value="P-loop_NTPase"/>
</dbReference>
<dbReference type="Proteomes" id="UP001602119">
    <property type="component" value="Unassembled WGS sequence"/>
</dbReference>
<evidence type="ECO:0000256" key="2">
    <source>
        <dbReference type="ARBA" id="ARBA00022840"/>
    </source>
</evidence>
<dbReference type="SUPFAM" id="SSF49879">
    <property type="entry name" value="SMAD/FHA domain"/>
    <property type="match status" value="1"/>
</dbReference>
<feature type="binding site" evidence="3">
    <location>
        <begin position="1111"/>
        <end position="1118"/>
    </location>
    <ligand>
        <name>ATP</name>
        <dbReference type="ChEBI" id="CHEBI:30616"/>
    </ligand>
</feature>
<feature type="binding site" evidence="3">
    <location>
        <begin position="771"/>
        <end position="778"/>
    </location>
    <ligand>
        <name>ATP</name>
        <dbReference type="ChEBI" id="CHEBI:30616"/>
    </ligand>
</feature>
<dbReference type="InterPro" id="IPR050206">
    <property type="entry name" value="FtsK/SpoIIIE/SftA"/>
</dbReference>
<evidence type="ECO:0000313" key="8">
    <source>
        <dbReference type="EMBL" id="MFF4773011.1"/>
    </source>
</evidence>
<feature type="coiled-coil region" evidence="4">
    <location>
        <begin position="1160"/>
        <end position="1187"/>
    </location>
</feature>
<organism evidence="8 9">
    <name type="scientific">Microtetraspora fusca</name>
    <dbReference type="NCBI Taxonomy" id="1997"/>
    <lineage>
        <taxon>Bacteria</taxon>
        <taxon>Bacillati</taxon>
        <taxon>Actinomycetota</taxon>
        <taxon>Actinomycetes</taxon>
        <taxon>Streptosporangiales</taxon>
        <taxon>Streptosporangiaceae</taxon>
        <taxon>Microtetraspora</taxon>
    </lineage>
</organism>
<keyword evidence="6" id="KW-0812">Transmembrane</keyword>
<dbReference type="SUPFAM" id="SSF52540">
    <property type="entry name" value="P-loop containing nucleoside triphosphate hydrolases"/>
    <property type="match status" value="2"/>
</dbReference>
<sequence>MRIMLTVVAEHGHRDVLVEGDESTTVGALAAALAGPARPSNVVRLPPARAPYDLDRGRRRRAAEGPKLWVDGRPLDPGARVFGLIRDGDLVALDGVAAAATMAEEPDGVIELRVAGGPGAGSVHRLGPGLHTLGSDPGCAIAVPDPALPPHAATIRVAPDGVSVEPAHPAARLELDGRPVREATPWAARRTPPSAAEASGRSARRAARRHARKARRAGEATRAGRARGADAAGRAGHDDAGRGAARDVRRVLLSCGVSVFSVGLVEPPDAHLDALPDGGLAYNRPPRLRAPERRARLEVPTEPKRAEGVRLHLLAALLPAVFGVGMAVAFHNVYFLLIALMSPLIMFGQWVSDRRHGRKKHRQAVRAYRERLAAFEAEVAEAREEDEAARGEAAPDPAEILLTATGPRRRLWERRLHDPDSLRLRVGLADLPADIAYAPERGAPADAELPEPPLARHVPVALAMRRLGVAGVTGPREAAMGSARWLVGQAAALHSPRDLAVVVLSAHADAAEQWGWVRWLPHCAAEGGAAGAASLVSGSVALVGADPEAAARRVADLAALIGERLDPAEPAPSGTGPGPFGGSLSGGPSGWGDLGRVGSTRPEEAAEPAFAAYDERPCDVLVVLDGAQVLRGLPGMPQVLRQGPRAGVYTVAIDDDERLLPEECATVVSCDPDGSVRLRGGGLDAIGTIRADQVSASWAERLGRALAPLRDVSRDDQASALPESVRLLDLVAAEGIARRWGRSTRAVIGVGPDGPFEIDISRDGPHALIAGTTGAGKSELLQTLICSLAAANRPDEMTFVLIDYKGGAAFKECVRLPHTVGMVTDLDGHLTQRALASLAAEIRRRERLLLAAGAKDIEDYQSARESRQAGKSVRELPPLPRLVLVIDEFAAMVSELPDFMDGLVDIARRGRSLGIHLVLATQRPGGVVTADIQANTSLRIALRVTDAMESADVIDTPDAARISKSTPGRCYVRSGSGQPVAVQTARIGGRTPDGGDGDGSGGPRVIDLPWRALGHPLPAAAEAAPTSGTDLALFVDAIDAAARGIGRCPSPWLPPLPETVTLTPERGVDGRPPEPGGAASLPFGLTDLPWLQARGPLSLDLERGGHLLIAGSARSGRSTALRTIAAAAAAWASPEDVHLHAIDCGSGALLPLVGLPHCGAVVTRDQLDRVERLLSRLREEVGRRQQLLAEAGYASLAEARAAFATGASRLSGASGEPPVGRLPWLVLLLDRWEGYVAAFENYDYGRLLDALLQLLREGPAVGLRAVVTSDRSGLLGQISTVFEDRLVLRLADPADYGLAGLPVKDLPSSLPPGRALSLGENGLVESQIALLADDPSGPAQVAALQSLARTAAARFGGDPERKGAWAWRSAPPLRVDALPIRVTTEQAMELAPAFEPPSPLWALLGVGGDALEPLGLDLLAQGPAAVIGGPARSGRSSCLVTAARSLAGRGTPVLVVTPRRSPLRALAGAPGVLAVLDGEARKVAGAEPDASDGPPGAQDPRTILDGTREYVVIVDDAELISPDSPLGLALEEILRSARDGEHGLLIAGATGDLATAYRGFTAEARKSRTGLLLSVQSPADGDLFGVRLPRGVVGGPPGRGLLITSGTATPIQAALPG</sequence>
<gene>
    <name evidence="8" type="ORF">ACFY05_09160</name>
</gene>
<reference evidence="8 9" key="1">
    <citation type="submission" date="2024-10" db="EMBL/GenBank/DDBJ databases">
        <title>The Natural Products Discovery Center: Release of the First 8490 Sequenced Strains for Exploring Actinobacteria Biosynthetic Diversity.</title>
        <authorList>
            <person name="Kalkreuter E."/>
            <person name="Kautsar S.A."/>
            <person name="Yang D."/>
            <person name="Bader C.D."/>
            <person name="Teijaro C.N."/>
            <person name="Fluegel L."/>
            <person name="Davis C.M."/>
            <person name="Simpson J.R."/>
            <person name="Lauterbach L."/>
            <person name="Steele A.D."/>
            <person name="Gui C."/>
            <person name="Meng S."/>
            <person name="Li G."/>
            <person name="Viehrig K."/>
            <person name="Ye F."/>
            <person name="Su P."/>
            <person name="Kiefer A.F."/>
            <person name="Nichols A."/>
            <person name="Cepeda A.J."/>
            <person name="Yan W."/>
            <person name="Fan B."/>
            <person name="Jiang Y."/>
            <person name="Adhikari A."/>
            <person name="Zheng C.-J."/>
            <person name="Schuster L."/>
            <person name="Cowan T.M."/>
            <person name="Smanski M.J."/>
            <person name="Chevrette M.G."/>
            <person name="De Carvalho L.P.S."/>
            <person name="Shen B."/>
        </authorList>
    </citation>
    <scope>NUCLEOTIDE SEQUENCE [LARGE SCALE GENOMIC DNA]</scope>
    <source>
        <strain evidence="8 9">NPDC001281</strain>
    </source>
</reference>
<evidence type="ECO:0000259" key="7">
    <source>
        <dbReference type="PROSITE" id="PS50901"/>
    </source>
</evidence>
<keyword evidence="1 3" id="KW-0547">Nucleotide-binding</keyword>
<proteinExistence type="predicted"/>
<dbReference type="Gene3D" id="2.60.200.20">
    <property type="match status" value="1"/>
</dbReference>
<keyword evidence="4" id="KW-0175">Coiled coil</keyword>
<keyword evidence="6" id="KW-0472">Membrane</keyword>
<dbReference type="CDD" id="cd01127">
    <property type="entry name" value="TrwB_TraG_TraD_VirD4"/>
    <property type="match status" value="1"/>
</dbReference>
<accession>A0ABW6V138</accession>
<comment type="caution">
    <text evidence="8">The sequence shown here is derived from an EMBL/GenBank/DDBJ whole genome shotgun (WGS) entry which is preliminary data.</text>
</comment>
<dbReference type="PROSITE" id="PS50901">
    <property type="entry name" value="FTSK"/>
    <property type="match status" value="2"/>
</dbReference>